<comment type="caution">
    <text evidence="10">The sequence shown here is derived from an EMBL/GenBank/DDBJ whole genome shotgun (WGS) entry which is preliminary data.</text>
</comment>
<evidence type="ECO:0000256" key="6">
    <source>
        <dbReference type="ARBA" id="ARBA00025295"/>
    </source>
</evidence>
<keyword evidence="10" id="KW-0808">Transferase</keyword>
<dbReference type="PANTHER" id="PTHR11895:SF151">
    <property type="entry name" value="GLUTAMYL-TRNA(GLN) AMIDOTRANSFERASE SUBUNIT A"/>
    <property type="match status" value="1"/>
</dbReference>
<dbReference type="SUPFAM" id="SSF75304">
    <property type="entry name" value="Amidase signature (AS) enzymes"/>
    <property type="match status" value="1"/>
</dbReference>
<dbReference type="Pfam" id="PF01425">
    <property type="entry name" value="Amidase"/>
    <property type="match status" value="1"/>
</dbReference>
<dbReference type="PANTHER" id="PTHR11895">
    <property type="entry name" value="TRANSAMIDASE"/>
    <property type="match status" value="1"/>
</dbReference>
<evidence type="ECO:0000256" key="4">
    <source>
        <dbReference type="ARBA" id="ARBA00022840"/>
    </source>
</evidence>
<sequence length="485" mass="52479">MTQFPKTIEAIQAAFKTGELSSVELVNHYFDRIEQVDDTINAFITVAKEQALAQAQAADERGYSEDSPVLNGVPIGIKDNILTEGIETTAASRMLEGFIPTYDATVVKKLKDAGAVIIGKLNLDEFAMGGSNETSYYGPVHNPWDTKRIPGGSSGGSAAAVAAGMVPASLGTDTGGSIRQPAALNGLVGVKPTYGAVSRYGAVAFGSSFDQVGPLALTVKDAALVTSVIAGHDEHDMTSFEQIDTDYSAKIGQSIQGMKIAVPKEFRSDAINEEIRKQVDAAIDFYQSEGAIVEEVSMPNLVHGVNVYYILASAEASSNLQRFDGVRYGYRSPDAHTNEEVYVRSRSEGFGKEVKRRIMIGTYSLGVNNYERFFEKAARIRTLIIEDFKRVFESYDVVIGPVTTNTAYELGSQFEDPIEMYMADLLTVPANLAGLPAMSIPVGLDHLNLPIGMQLIGKPQDEATLFQLAYHFEQAHDFAGQQAPL</sequence>
<evidence type="ECO:0000256" key="5">
    <source>
        <dbReference type="ARBA" id="ARBA00022917"/>
    </source>
</evidence>
<keyword evidence="3 8" id="KW-0547">Nucleotide-binding</keyword>
<name>A0A2I1K083_9LACT</name>
<evidence type="ECO:0000256" key="3">
    <source>
        <dbReference type="ARBA" id="ARBA00022741"/>
    </source>
</evidence>
<evidence type="ECO:0000313" key="10">
    <source>
        <dbReference type="EMBL" id="PKY89076.1"/>
    </source>
</evidence>
<keyword evidence="4 8" id="KW-0067">ATP-binding</keyword>
<reference evidence="10 11" key="1">
    <citation type="submission" date="2017-12" db="EMBL/GenBank/DDBJ databases">
        <title>Phylogenetic diversity of female urinary microbiome.</title>
        <authorList>
            <person name="Thomas-White K."/>
            <person name="Wolfe A.J."/>
        </authorList>
    </citation>
    <scope>NUCLEOTIDE SEQUENCE [LARGE SCALE GENOMIC DNA]</scope>
    <source>
        <strain evidence="10 11">UMB0898</strain>
    </source>
</reference>
<dbReference type="Gene3D" id="3.90.1300.10">
    <property type="entry name" value="Amidase signature (AS) domain"/>
    <property type="match status" value="1"/>
</dbReference>
<evidence type="ECO:0000256" key="2">
    <source>
        <dbReference type="ARBA" id="ARBA00022598"/>
    </source>
</evidence>
<evidence type="ECO:0000256" key="7">
    <source>
        <dbReference type="ARBA" id="ARBA00047407"/>
    </source>
</evidence>
<comment type="similarity">
    <text evidence="1 8">Belongs to the amidase family. GatA subfamily.</text>
</comment>
<dbReference type="GO" id="GO:0005524">
    <property type="term" value="F:ATP binding"/>
    <property type="evidence" value="ECO:0007669"/>
    <property type="project" value="UniProtKB-KW"/>
</dbReference>
<evidence type="ECO:0000313" key="11">
    <source>
        <dbReference type="Proteomes" id="UP000234384"/>
    </source>
</evidence>
<protein>
    <recommendedName>
        <fullName evidence="8">Glutamyl-tRNA(Gln) amidotransferase subunit A</fullName>
        <shortName evidence="8">Glu-ADT subunit A</shortName>
        <ecNumber evidence="8">6.3.5.7</ecNumber>
    </recommendedName>
</protein>
<dbReference type="GO" id="GO:0030956">
    <property type="term" value="C:glutamyl-tRNA(Gln) amidotransferase complex"/>
    <property type="evidence" value="ECO:0007669"/>
    <property type="project" value="InterPro"/>
</dbReference>
<dbReference type="GO" id="GO:0006412">
    <property type="term" value="P:translation"/>
    <property type="evidence" value="ECO:0007669"/>
    <property type="project" value="UniProtKB-UniRule"/>
</dbReference>
<accession>A0A2I1K083</accession>
<keyword evidence="5 8" id="KW-0648">Protein biosynthesis</keyword>
<proteinExistence type="inferred from homology"/>
<feature type="active site" description="Charge relay system" evidence="8">
    <location>
        <position position="78"/>
    </location>
</feature>
<keyword evidence="2 8" id="KW-0436">Ligase</keyword>
<dbReference type="InterPro" id="IPR020556">
    <property type="entry name" value="Amidase_CS"/>
</dbReference>
<dbReference type="InterPro" id="IPR000120">
    <property type="entry name" value="Amidase"/>
</dbReference>
<dbReference type="GO" id="GO:0016740">
    <property type="term" value="F:transferase activity"/>
    <property type="evidence" value="ECO:0007669"/>
    <property type="project" value="UniProtKB-KW"/>
</dbReference>
<feature type="active site" description="Acyl-ester intermediate" evidence="8">
    <location>
        <position position="177"/>
    </location>
</feature>
<dbReference type="RefSeq" id="WP_101954221.1">
    <property type="nucleotide sequence ID" value="NZ_PKHE01000009.1"/>
</dbReference>
<dbReference type="PROSITE" id="PS00571">
    <property type="entry name" value="AMIDASES"/>
    <property type="match status" value="1"/>
</dbReference>
<dbReference type="GO" id="GO:0050567">
    <property type="term" value="F:glutaminyl-tRNA synthase (glutamine-hydrolyzing) activity"/>
    <property type="evidence" value="ECO:0007669"/>
    <property type="project" value="UniProtKB-UniRule"/>
</dbReference>
<dbReference type="EMBL" id="PKHE01000009">
    <property type="protein sequence ID" value="PKY89076.1"/>
    <property type="molecule type" value="Genomic_DNA"/>
</dbReference>
<dbReference type="InterPro" id="IPR004412">
    <property type="entry name" value="GatA"/>
</dbReference>
<organism evidence="10 11">
    <name type="scientific">Falseniella ignava</name>
    <dbReference type="NCBI Taxonomy" id="137730"/>
    <lineage>
        <taxon>Bacteria</taxon>
        <taxon>Bacillati</taxon>
        <taxon>Bacillota</taxon>
        <taxon>Bacilli</taxon>
        <taxon>Lactobacillales</taxon>
        <taxon>Aerococcaceae</taxon>
        <taxon>Falseniella</taxon>
    </lineage>
</organism>
<dbReference type="InterPro" id="IPR023631">
    <property type="entry name" value="Amidase_dom"/>
</dbReference>
<dbReference type="NCBIfam" id="TIGR00132">
    <property type="entry name" value="gatA"/>
    <property type="match status" value="1"/>
</dbReference>
<dbReference type="HAMAP" id="MF_00120">
    <property type="entry name" value="GatA"/>
    <property type="match status" value="1"/>
</dbReference>
<feature type="domain" description="Amidase" evidence="9">
    <location>
        <begin position="24"/>
        <end position="465"/>
    </location>
</feature>
<evidence type="ECO:0000256" key="8">
    <source>
        <dbReference type="HAMAP-Rule" id="MF_00120"/>
    </source>
</evidence>
<comment type="subunit">
    <text evidence="8">Heterotrimer of A, B and C subunits.</text>
</comment>
<dbReference type="InterPro" id="IPR036928">
    <property type="entry name" value="AS_sf"/>
</dbReference>
<feature type="active site" description="Charge relay system" evidence="8">
    <location>
        <position position="153"/>
    </location>
</feature>
<gene>
    <name evidence="8 10" type="primary">gatA</name>
    <name evidence="10" type="ORF">CYJ57_04345</name>
</gene>
<dbReference type="AlphaFoldDB" id="A0A2I1K083"/>
<comment type="catalytic activity">
    <reaction evidence="7 8">
        <text>L-glutamyl-tRNA(Gln) + L-glutamine + ATP + H2O = L-glutaminyl-tRNA(Gln) + L-glutamate + ADP + phosphate + H(+)</text>
        <dbReference type="Rhea" id="RHEA:17521"/>
        <dbReference type="Rhea" id="RHEA-COMP:9681"/>
        <dbReference type="Rhea" id="RHEA-COMP:9684"/>
        <dbReference type="ChEBI" id="CHEBI:15377"/>
        <dbReference type="ChEBI" id="CHEBI:15378"/>
        <dbReference type="ChEBI" id="CHEBI:29985"/>
        <dbReference type="ChEBI" id="CHEBI:30616"/>
        <dbReference type="ChEBI" id="CHEBI:43474"/>
        <dbReference type="ChEBI" id="CHEBI:58359"/>
        <dbReference type="ChEBI" id="CHEBI:78520"/>
        <dbReference type="ChEBI" id="CHEBI:78521"/>
        <dbReference type="ChEBI" id="CHEBI:456216"/>
        <dbReference type="EC" id="6.3.5.7"/>
    </reaction>
</comment>
<dbReference type="EC" id="6.3.5.7" evidence="8"/>
<dbReference type="Proteomes" id="UP000234384">
    <property type="component" value="Unassembled WGS sequence"/>
</dbReference>
<evidence type="ECO:0000256" key="1">
    <source>
        <dbReference type="ARBA" id="ARBA00008069"/>
    </source>
</evidence>
<dbReference type="OrthoDB" id="9811471at2"/>
<comment type="function">
    <text evidence="6 8">Allows the formation of correctly charged Gln-tRNA(Gln) through the transamidation of misacylated Glu-tRNA(Gln) in organisms which lack glutaminyl-tRNA synthetase. The reaction takes place in the presence of glutamine and ATP through an activated gamma-phospho-Glu-tRNA(Gln).</text>
</comment>
<evidence type="ECO:0000259" key="9">
    <source>
        <dbReference type="Pfam" id="PF01425"/>
    </source>
</evidence>